<evidence type="ECO:0000313" key="11">
    <source>
        <dbReference type="Proteomes" id="UP000202440"/>
    </source>
</evidence>
<dbReference type="Gene3D" id="1.10.287.950">
    <property type="entry name" value="Methyl-accepting chemotaxis protein"/>
    <property type="match status" value="1"/>
</dbReference>
<dbReference type="Pfam" id="PF00672">
    <property type="entry name" value="HAMP"/>
    <property type="match status" value="1"/>
</dbReference>
<feature type="domain" description="Methyl-accepting transducer" evidence="8">
    <location>
        <begin position="270"/>
        <end position="506"/>
    </location>
</feature>
<keyword evidence="11" id="KW-1185">Reference proteome</keyword>
<dbReference type="PROSITE" id="PS50885">
    <property type="entry name" value="HAMP"/>
    <property type="match status" value="1"/>
</dbReference>
<dbReference type="SMART" id="SM00283">
    <property type="entry name" value="MA"/>
    <property type="match status" value="1"/>
</dbReference>
<dbReference type="PANTHER" id="PTHR32089">
    <property type="entry name" value="METHYL-ACCEPTING CHEMOTAXIS PROTEIN MCPB"/>
    <property type="match status" value="1"/>
</dbReference>
<dbReference type="SUPFAM" id="SSF58104">
    <property type="entry name" value="Methyl-accepting chemotaxis protein (MCP) signaling domain"/>
    <property type="match status" value="1"/>
</dbReference>
<evidence type="ECO:0000313" key="10">
    <source>
        <dbReference type="EMBL" id="ASP40713.1"/>
    </source>
</evidence>
<accession>A0A222FR61</accession>
<organism evidence="10 11">
    <name type="scientific">Bacterioplanes sanyensis</name>
    <dbReference type="NCBI Taxonomy" id="1249553"/>
    <lineage>
        <taxon>Bacteria</taxon>
        <taxon>Pseudomonadati</taxon>
        <taxon>Pseudomonadota</taxon>
        <taxon>Gammaproteobacteria</taxon>
        <taxon>Oceanospirillales</taxon>
        <taxon>Oceanospirillaceae</taxon>
        <taxon>Bacterioplanes</taxon>
    </lineage>
</organism>
<feature type="transmembrane region" description="Helical" evidence="7">
    <location>
        <begin position="190"/>
        <end position="210"/>
    </location>
</feature>
<dbReference type="GO" id="GO:0016020">
    <property type="term" value="C:membrane"/>
    <property type="evidence" value="ECO:0007669"/>
    <property type="project" value="UniProtKB-SubCell"/>
</dbReference>
<dbReference type="Pfam" id="PF00015">
    <property type="entry name" value="MCPsignal"/>
    <property type="match status" value="1"/>
</dbReference>
<keyword evidence="7" id="KW-0812">Transmembrane</keyword>
<evidence type="ECO:0008006" key="12">
    <source>
        <dbReference type="Google" id="ProtNLM"/>
    </source>
</evidence>
<protein>
    <recommendedName>
        <fullName evidence="12">Chemotaxis protein</fullName>
    </recommendedName>
</protein>
<dbReference type="FunFam" id="1.10.287.950:FF:000001">
    <property type="entry name" value="Methyl-accepting chemotaxis sensory transducer"/>
    <property type="match status" value="1"/>
</dbReference>
<evidence type="ECO:0000256" key="3">
    <source>
        <dbReference type="ARBA" id="ARBA00029447"/>
    </source>
</evidence>
<feature type="coiled-coil region" evidence="5">
    <location>
        <begin position="141"/>
        <end position="168"/>
    </location>
</feature>
<evidence type="ECO:0000256" key="4">
    <source>
        <dbReference type="PROSITE-ProRule" id="PRU00284"/>
    </source>
</evidence>
<dbReference type="PANTHER" id="PTHR32089:SF112">
    <property type="entry name" value="LYSOZYME-LIKE PROTEIN-RELATED"/>
    <property type="match status" value="1"/>
</dbReference>
<dbReference type="PRINTS" id="PR00260">
    <property type="entry name" value="CHEMTRNSDUCR"/>
</dbReference>
<reference evidence="10 11" key="1">
    <citation type="submission" date="2017-07" db="EMBL/GenBank/DDBJ databases">
        <title>Annotated genome sequence of Bacterioplanes sanyensis isolated from Red Sea.</title>
        <authorList>
            <person name="Rehman Z.U."/>
        </authorList>
    </citation>
    <scope>NUCLEOTIDE SEQUENCE [LARGE SCALE GENOMIC DNA]</scope>
    <source>
        <strain evidence="10 11">NV9</strain>
    </source>
</reference>
<feature type="domain" description="HAMP" evidence="9">
    <location>
        <begin position="211"/>
        <end position="265"/>
    </location>
</feature>
<dbReference type="PROSITE" id="PS50111">
    <property type="entry name" value="CHEMOTAXIS_TRANSDUC_2"/>
    <property type="match status" value="1"/>
</dbReference>
<evidence type="ECO:0000259" key="8">
    <source>
        <dbReference type="PROSITE" id="PS50111"/>
    </source>
</evidence>
<keyword evidence="5" id="KW-0175">Coiled coil</keyword>
<evidence type="ECO:0000256" key="2">
    <source>
        <dbReference type="ARBA" id="ARBA00023224"/>
    </source>
</evidence>
<dbReference type="GO" id="GO:0007165">
    <property type="term" value="P:signal transduction"/>
    <property type="evidence" value="ECO:0007669"/>
    <property type="project" value="UniProtKB-KW"/>
</dbReference>
<dbReference type="AlphaFoldDB" id="A0A222FR61"/>
<dbReference type="CDD" id="cd06225">
    <property type="entry name" value="HAMP"/>
    <property type="match status" value="1"/>
</dbReference>
<evidence type="ECO:0000256" key="5">
    <source>
        <dbReference type="SAM" id="Coils"/>
    </source>
</evidence>
<comment type="similarity">
    <text evidence="3">Belongs to the methyl-accepting chemotaxis (MCP) protein family.</text>
</comment>
<feature type="transmembrane region" description="Helical" evidence="7">
    <location>
        <begin position="12"/>
        <end position="33"/>
    </location>
</feature>
<evidence type="ECO:0000256" key="1">
    <source>
        <dbReference type="ARBA" id="ARBA00004370"/>
    </source>
</evidence>
<proteinExistence type="inferred from homology"/>
<dbReference type="InterPro" id="IPR003660">
    <property type="entry name" value="HAMP_dom"/>
</dbReference>
<sequence>MDDPKMLKGISLRYKIFAIALTGVLGFVLYLGYNTQAQQSIQQQLQHIADVRFPATEQIDHAGLLLYKLRNELANAIADSDADKIQAAAAHQQQLADAIDQIRTLLTQQPQQTAQLAQSFEQYWRSASKLARGMVEGTIDLAELAQQAQQTNQTYDTVTQQLAELRQQNYQTFSSEIAHTSQQSEDTLKVGAIVAVVMMVLLLSTAWYIATLITRMINRIVHSLAEMANGEGDLTVRLHTRSGDEIGQLVENFNLFISHLQLLVRAMTNLSDGVSDKASQVFDIALHTRKGIEHQQAQIAQVATAVTEMSSTADEVARSAEAASDATEQANQRASESQSTLSDNIAAIKTLVNDVQQAQQVIAELAKESQQISEASKTIRGIAEQTNLLALNAAIEAARAGEQGRGFAVVADEVRALAASTEETTSGIHAVTERLNRAMQQAVDVMESSQGNARQVVDQSQQTEQSLAAILEHIATLSHLNTQVATAAEEQSQVAGEITANIVNINEVSDQTVDDASGTSSAAEGLADQADQLRNMVREFHT</sequence>
<dbReference type="KEGG" id="bsan:CHH28_19460"/>
<feature type="coiled-coil region" evidence="5">
    <location>
        <begin position="348"/>
        <end position="378"/>
    </location>
</feature>
<name>A0A222FR61_9GAMM</name>
<keyword evidence="7" id="KW-0472">Membrane</keyword>
<evidence type="ECO:0000256" key="7">
    <source>
        <dbReference type="SAM" id="Phobius"/>
    </source>
</evidence>
<feature type="compositionally biased region" description="Polar residues" evidence="6">
    <location>
        <begin position="326"/>
        <end position="339"/>
    </location>
</feature>
<keyword evidence="2 4" id="KW-0807">Transducer</keyword>
<dbReference type="InterPro" id="IPR004090">
    <property type="entry name" value="Chemotax_Me-accpt_rcpt"/>
</dbReference>
<dbReference type="GO" id="GO:0004888">
    <property type="term" value="F:transmembrane signaling receptor activity"/>
    <property type="evidence" value="ECO:0007669"/>
    <property type="project" value="InterPro"/>
</dbReference>
<comment type="subcellular location">
    <subcellularLocation>
        <location evidence="1">Membrane</location>
    </subcellularLocation>
</comment>
<evidence type="ECO:0000256" key="6">
    <source>
        <dbReference type="SAM" id="MobiDB-lite"/>
    </source>
</evidence>
<dbReference type="OrthoDB" id="6376221at2"/>
<keyword evidence="7" id="KW-1133">Transmembrane helix</keyword>
<dbReference type="SMART" id="SM00304">
    <property type="entry name" value="HAMP"/>
    <property type="match status" value="1"/>
</dbReference>
<dbReference type="InterPro" id="IPR004089">
    <property type="entry name" value="MCPsignal_dom"/>
</dbReference>
<evidence type="ECO:0000259" key="9">
    <source>
        <dbReference type="PROSITE" id="PS50885"/>
    </source>
</evidence>
<dbReference type="Proteomes" id="UP000202440">
    <property type="component" value="Chromosome"/>
</dbReference>
<gene>
    <name evidence="10" type="ORF">CHH28_19460</name>
</gene>
<dbReference type="GO" id="GO:0006935">
    <property type="term" value="P:chemotaxis"/>
    <property type="evidence" value="ECO:0007669"/>
    <property type="project" value="InterPro"/>
</dbReference>
<dbReference type="EMBL" id="CP022530">
    <property type="protein sequence ID" value="ASP40713.1"/>
    <property type="molecule type" value="Genomic_DNA"/>
</dbReference>
<feature type="region of interest" description="Disordered" evidence="6">
    <location>
        <begin position="313"/>
        <end position="339"/>
    </location>
</feature>